<dbReference type="InterPro" id="IPR011051">
    <property type="entry name" value="RmlC_Cupin_sf"/>
</dbReference>
<feature type="transmembrane region" description="Helical" evidence="1">
    <location>
        <begin position="484"/>
        <end position="504"/>
    </location>
</feature>
<dbReference type="OrthoDB" id="4309089at2759"/>
<dbReference type="AlphaFoldDB" id="A0A8H5UZZ7"/>
<keyword evidence="1" id="KW-1133">Transmembrane helix</keyword>
<evidence type="ECO:0000313" key="4">
    <source>
        <dbReference type="Proteomes" id="UP000546213"/>
    </source>
</evidence>
<dbReference type="EMBL" id="JAAOAS010000029">
    <property type="protein sequence ID" value="KAF5603379.1"/>
    <property type="molecule type" value="Genomic_DNA"/>
</dbReference>
<keyword evidence="4" id="KW-1185">Reference proteome</keyword>
<keyword evidence="1" id="KW-0472">Membrane</keyword>
<dbReference type="CDD" id="cd02215">
    <property type="entry name" value="cupin_QDO_N_C"/>
    <property type="match status" value="1"/>
</dbReference>
<proteinExistence type="predicted"/>
<evidence type="ECO:0000256" key="1">
    <source>
        <dbReference type="SAM" id="Phobius"/>
    </source>
</evidence>
<gene>
    <name evidence="3" type="ORF">FPCIR_1372</name>
</gene>
<dbReference type="SUPFAM" id="SSF51182">
    <property type="entry name" value="RmlC-like cupins"/>
    <property type="match status" value="1"/>
</dbReference>
<feature type="transmembrane region" description="Helical" evidence="1">
    <location>
        <begin position="524"/>
        <end position="542"/>
    </location>
</feature>
<dbReference type="InterPro" id="IPR014710">
    <property type="entry name" value="RmlC-like_jellyroll"/>
</dbReference>
<dbReference type="Gene3D" id="2.60.120.10">
    <property type="entry name" value="Jelly Rolls"/>
    <property type="match status" value="2"/>
</dbReference>
<organism evidence="3 4">
    <name type="scientific">Fusarium pseudocircinatum</name>
    <dbReference type="NCBI Taxonomy" id="56676"/>
    <lineage>
        <taxon>Eukaryota</taxon>
        <taxon>Fungi</taxon>
        <taxon>Dikarya</taxon>
        <taxon>Ascomycota</taxon>
        <taxon>Pezizomycotina</taxon>
        <taxon>Sordariomycetes</taxon>
        <taxon>Hypocreomycetidae</taxon>
        <taxon>Hypocreales</taxon>
        <taxon>Nectriaceae</taxon>
        <taxon>Fusarium</taxon>
        <taxon>Fusarium fujikuroi species complex</taxon>
    </lineage>
</organism>
<feature type="domain" description="Cupin type-2" evidence="2">
    <location>
        <begin position="60"/>
        <end position="102"/>
    </location>
</feature>
<evidence type="ECO:0000259" key="2">
    <source>
        <dbReference type="Pfam" id="PF07883"/>
    </source>
</evidence>
<accession>A0A8H5UZZ7</accession>
<dbReference type="InterPro" id="IPR013096">
    <property type="entry name" value="Cupin_2"/>
</dbReference>
<dbReference type="InterPro" id="IPR053146">
    <property type="entry name" value="QDO-like"/>
</dbReference>
<comment type="caution">
    <text evidence="3">The sequence shown here is derived from an EMBL/GenBank/DDBJ whole genome shotgun (WGS) entry which is preliminary data.</text>
</comment>
<evidence type="ECO:0000313" key="3">
    <source>
        <dbReference type="EMBL" id="KAF5603379.1"/>
    </source>
</evidence>
<dbReference type="PANTHER" id="PTHR36440:SF1">
    <property type="entry name" value="PUTATIVE (AFU_ORTHOLOGUE AFUA_8G07350)-RELATED"/>
    <property type="match status" value="1"/>
</dbReference>
<dbReference type="PANTHER" id="PTHR36440">
    <property type="entry name" value="PUTATIVE (AFU_ORTHOLOGUE AFUA_8G07350)-RELATED"/>
    <property type="match status" value="1"/>
</dbReference>
<name>A0A8H5UZZ7_9HYPO</name>
<protein>
    <recommendedName>
        <fullName evidence="2">Cupin type-2 domain-containing protein</fullName>
    </recommendedName>
</protein>
<dbReference type="Proteomes" id="UP000546213">
    <property type="component" value="Unassembled WGS sequence"/>
</dbReference>
<keyword evidence="1" id="KW-0812">Transmembrane</keyword>
<reference evidence="3 4" key="1">
    <citation type="submission" date="2020-05" db="EMBL/GenBank/DDBJ databases">
        <title>Identification and distribution of gene clusters putatively required for synthesis of sphingolipid metabolism inhibitors in phylogenetically diverse species of the filamentous fungus Fusarium.</title>
        <authorList>
            <person name="Kim H.-S."/>
            <person name="Busman M."/>
            <person name="Brown D.W."/>
            <person name="Divon H."/>
            <person name="Uhlig S."/>
            <person name="Proctor R.H."/>
        </authorList>
    </citation>
    <scope>NUCLEOTIDE SEQUENCE [LARGE SCALE GENOMIC DNA]</scope>
    <source>
        <strain evidence="3 4">NRRL 36939</strain>
    </source>
</reference>
<feature type="transmembrane region" description="Helical" evidence="1">
    <location>
        <begin position="428"/>
        <end position="447"/>
    </location>
</feature>
<sequence>MTIPTFDTPPDFRTSYIINQHEGEALSIPGTKTLARIVASSKQTDGALAVFLFNGVTGDPAGFHYHKEAYDYFLVTKGKLKLWAGDNCRILEAGDFAYVPPMVGPVTETVGLVHPGDWVDFFRYISDPFDGLIGPEEQTPEHFETLTSRIMTAKDKYDVHFVGPDYQPPAVGDWDGSENVLPDGSQPYYLKSNTGPRWLAGGVLSRPFVTTAQSDGKIAITTIESSSYYKNAIFQKKYHTFATVHHCILLQEGTLSLRLKGHESWSKIQSGEAVVLPAGKAFSLDFGNKKAPFDRKLQDLEEGKGYLSNGELDFKLGTSEQPGHFISTHAARNSGVVPFNFGDFSKPLLLNRSTASIKWRITMSLSSVYAALEPYIDIPFNASLSGILFLAYRCLISKPGLLLTIVYTTSAIIILFDRTSTKGEMAKTMATMPLGLGSVLLFIVASRPTKAEWLYAFTIYVNFAVYGNILMMVATPYGGTFRGICCKVACLSLSAWIVLQGYQVQWKTIMLHDDLFVFTASSKSWIFAHAIYRFILLTLPCFGSGRRHRLMEVYSLGLTYLLSWSTGLPFEYCFGMADTIVAPAVTAWSSVSKTFNLIPRDAGKGQSTASGISDTGDICLGIVALAVAAYAGLNTLSLSRSPSL</sequence>
<dbReference type="Pfam" id="PF07883">
    <property type="entry name" value="Cupin_2"/>
    <property type="match status" value="1"/>
</dbReference>
<feature type="transmembrane region" description="Helical" evidence="1">
    <location>
        <begin position="453"/>
        <end position="472"/>
    </location>
</feature>
<feature type="transmembrane region" description="Helical" evidence="1">
    <location>
        <begin position="399"/>
        <end position="416"/>
    </location>
</feature>